<reference evidence="9 10" key="1">
    <citation type="journal article" date="2009" name="Nature">
        <title>Evolution of pathogenicity and sexual reproduction in eight Candida genomes.</title>
        <authorList>
            <person name="Butler G."/>
            <person name="Rasmussen M.D."/>
            <person name="Lin M.F."/>
            <person name="Santos M.A."/>
            <person name="Sakthikumar S."/>
            <person name="Munro C.A."/>
            <person name="Rheinbay E."/>
            <person name="Grabherr M."/>
            <person name="Forche A."/>
            <person name="Reedy J.L."/>
            <person name="Agrafioti I."/>
            <person name="Arnaud M.B."/>
            <person name="Bates S."/>
            <person name="Brown A.J."/>
            <person name="Brunke S."/>
            <person name="Costanzo M.C."/>
            <person name="Fitzpatrick D.A."/>
            <person name="de Groot P.W."/>
            <person name="Harris D."/>
            <person name="Hoyer L.L."/>
            <person name="Hube B."/>
            <person name="Klis F.M."/>
            <person name="Kodira C."/>
            <person name="Lennard N."/>
            <person name="Logue M.E."/>
            <person name="Martin R."/>
            <person name="Neiman A.M."/>
            <person name="Nikolaou E."/>
            <person name="Quail M.A."/>
            <person name="Quinn J."/>
            <person name="Santos M.C."/>
            <person name="Schmitzberger F.F."/>
            <person name="Sherlock G."/>
            <person name="Shah P."/>
            <person name="Silverstein K.A."/>
            <person name="Skrzypek M.S."/>
            <person name="Soll D."/>
            <person name="Staggs R."/>
            <person name="Stansfield I."/>
            <person name="Stumpf M.P."/>
            <person name="Sudbery P.E."/>
            <person name="Srikantha T."/>
            <person name="Zeng Q."/>
            <person name="Berman J."/>
            <person name="Berriman M."/>
            <person name="Heitman J."/>
            <person name="Gow N.A."/>
            <person name="Lorenz M.C."/>
            <person name="Birren B.W."/>
            <person name="Kellis M."/>
            <person name="Cuomo C.A."/>
        </authorList>
    </citation>
    <scope>NUCLEOTIDE SEQUENCE [LARGE SCALE GENOMIC DNA]</scope>
    <source>
        <strain evidence="10">ATCC 11503 / BCRC 21390 / CBS 2605 / JCM 1781 / NBRC 1676 / NRRL YB-4239</strain>
    </source>
</reference>
<evidence type="ECO:0000256" key="1">
    <source>
        <dbReference type="ARBA" id="ARBA00004123"/>
    </source>
</evidence>
<dbReference type="InterPro" id="IPR036504">
    <property type="entry name" value="CGI121/TPRKB_sf"/>
</dbReference>
<dbReference type="PANTHER" id="PTHR15840:SF10">
    <property type="entry name" value="EKC_KEOPS COMPLEX SUBUNIT TPRKB"/>
    <property type="match status" value="1"/>
</dbReference>
<comment type="subcellular location">
    <subcellularLocation>
        <location evidence="1">Nucleus</location>
    </subcellularLocation>
</comment>
<evidence type="ECO:0000256" key="8">
    <source>
        <dbReference type="RuleBase" id="RU004398"/>
    </source>
</evidence>
<keyword evidence="5" id="KW-0819">tRNA processing</keyword>
<evidence type="ECO:0000256" key="6">
    <source>
        <dbReference type="ARBA" id="ARBA00023242"/>
    </source>
</evidence>
<dbReference type="OrthoDB" id="329139at2759"/>
<dbReference type="GO" id="GO:0000408">
    <property type="term" value="C:EKC/KEOPS complex"/>
    <property type="evidence" value="ECO:0007669"/>
    <property type="project" value="TreeGrafter"/>
</dbReference>
<dbReference type="GO" id="GO:0005829">
    <property type="term" value="C:cytosol"/>
    <property type="evidence" value="ECO:0007669"/>
    <property type="project" value="TreeGrafter"/>
</dbReference>
<dbReference type="FunCoup" id="A5E2A5">
    <property type="interactions" value="477"/>
</dbReference>
<dbReference type="HOGENOM" id="CLU_065847_1_1_1"/>
<dbReference type="STRING" id="379508.A5E2A5"/>
<dbReference type="eggNOG" id="KOG4066">
    <property type="taxonomic scope" value="Eukaryota"/>
</dbReference>
<sequence>MTDLIPIVQFPQFPQYKVLACLVENLSKETIANIKLQLRSANEAYDYCFCNTKLIISMEHLYNSIHKSISNYESGTMQSNTLYAEILLNLSPVNVISNAIKRFGILEDCSSVIVIKILKNGNYEAGQDLLQLEKELELIELITKEKPLKITDHKLYQLVDLPKFRKIYKLNDAKFEDPNSQGKLTRLAIGACILRGY</sequence>
<dbReference type="PANTHER" id="PTHR15840">
    <property type="entry name" value="CGI-121 FAMILY MEMBER"/>
    <property type="match status" value="1"/>
</dbReference>
<keyword evidence="10" id="KW-1185">Reference proteome</keyword>
<protein>
    <recommendedName>
        <fullName evidence="4">EKC/KEOPS complex subunit CGI121</fullName>
    </recommendedName>
    <alternativeName>
        <fullName evidence="3">EKC/KEOPS complex subunit cgi121</fullName>
    </alternativeName>
</protein>
<gene>
    <name evidence="9" type="ORF">LELG_03742</name>
</gene>
<dbReference type="AlphaFoldDB" id="A5E2A5"/>
<comment type="similarity">
    <text evidence="2 8">Belongs to the CGI121/TPRKB family.</text>
</comment>
<dbReference type="EMBL" id="CH981528">
    <property type="protein sequence ID" value="EDK45563.1"/>
    <property type="molecule type" value="Genomic_DNA"/>
</dbReference>
<dbReference type="Pfam" id="PF08617">
    <property type="entry name" value="CGI-121"/>
    <property type="match status" value="1"/>
</dbReference>
<evidence type="ECO:0000313" key="10">
    <source>
        <dbReference type="Proteomes" id="UP000001996"/>
    </source>
</evidence>
<dbReference type="Proteomes" id="UP000001996">
    <property type="component" value="Unassembled WGS sequence"/>
</dbReference>
<comment type="function">
    <text evidence="7">Component of the EKC/KEOPS complex that is required for the formation of a threonylcarbamoyl group on adenosine at position 37 (t(6)A37) in tRNAs that read codons beginning with adenine. The complex is probably involved in the transfer of the threonylcarbamoyl moiety of threonylcarbamoyl-AMP (TC-AMP) to the N6 group of A37. CGI121 acts as an allosteric effector that regulates the t(6)A activity of the complex. The EKC/KEOPS complex also promotes both telomere uncapping and telomere elongation. The complex is required for efficient recruitment of transcriptional coactivators. CGI121 is not required for tRNA modification.</text>
</comment>
<dbReference type="Gene3D" id="3.30.2380.10">
    <property type="entry name" value="CGI121/TPRKB"/>
    <property type="match status" value="1"/>
</dbReference>
<name>A5E2A5_LODEL</name>
<accession>A5E2A5</accession>
<evidence type="ECO:0000256" key="5">
    <source>
        <dbReference type="ARBA" id="ARBA00022694"/>
    </source>
</evidence>
<organism evidence="9 10">
    <name type="scientific">Lodderomyces elongisporus (strain ATCC 11503 / CBS 2605 / JCM 1781 / NBRC 1676 / NRRL YB-4239)</name>
    <name type="common">Yeast</name>
    <name type="synonym">Saccharomyces elongisporus</name>
    <dbReference type="NCBI Taxonomy" id="379508"/>
    <lineage>
        <taxon>Eukaryota</taxon>
        <taxon>Fungi</taxon>
        <taxon>Dikarya</taxon>
        <taxon>Ascomycota</taxon>
        <taxon>Saccharomycotina</taxon>
        <taxon>Pichiomycetes</taxon>
        <taxon>Debaryomycetaceae</taxon>
        <taxon>Candida/Lodderomyces clade</taxon>
        <taxon>Lodderomyces</taxon>
    </lineage>
</organism>
<evidence type="ECO:0000256" key="2">
    <source>
        <dbReference type="ARBA" id="ARBA00005546"/>
    </source>
</evidence>
<dbReference type="VEuPathDB" id="FungiDB:LELG_03742"/>
<dbReference type="InParanoid" id="A5E2A5"/>
<evidence type="ECO:0000313" key="9">
    <source>
        <dbReference type="EMBL" id="EDK45563.1"/>
    </source>
</evidence>
<keyword evidence="6 8" id="KW-0539">Nucleus</keyword>
<evidence type="ECO:0000256" key="7">
    <source>
        <dbReference type="ARBA" id="ARBA00025043"/>
    </source>
</evidence>
<dbReference type="SUPFAM" id="SSF143870">
    <property type="entry name" value="PF0523-like"/>
    <property type="match status" value="1"/>
</dbReference>
<evidence type="ECO:0000256" key="4">
    <source>
        <dbReference type="ARBA" id="ARBA00016009"/>
    </source>
</evidence>
<proteinExistence type="inferred from homology"/>
<dbReference type="InterPro" id="IPR013926">
    <property type="entry name" value="CGI121/TPRKB"/>
</dbReference>
<dbReference type="GeneID" id="5232126"/>
<dbReference type="OMA" id="DANPHFD"/>
<dbReference type="KEGG" id="lel:PVL30_004570"/>
<dbReference type="GO" id="GO:0005634">
    <property type="term" value="C:nucleus"/>
    <property type="evidence" value="ECO:0007669"/>
    <property type="project" value="UniProtKB-SubCell"/>
</dbReference>
<dbReference type="GO" id="GO:0002949">
    <property type="term" value="P:tRNA threonylcarbamoyladenosine modification"/>
    <property type="evidence" value="ECO:0007669"/>
    <property type="project" value="TreeGrafter"/>
</dbReference>
<evidence type="ECO:0000256" key="3">
    <source>
        <dbReference type="ARBA" id="ARBA00015316"/>
    </source>
</evidence>